<accession>A0A2W5GTM3</accession>
<dbReference type="EMBL" id="QFOI01000274">
    <property type="protein sequence ID" value="PZP45289.1"/>
    <property type="molecule type" value="Genomic_DNA"/>
</dbReference>
<name>A0A2W5GTM3_9SPHI</name>
<evidence type="ECO:0000313" key="1">
    <source>
        <dbReference type="EMBL" id="PZP45289.1"/>
    </source>
</evidence>
<proteinExistence type="predicted"/>
<sequence length="259" mass="29817">MQSLQTIIPNPQPSLSDNDNIAILQPYDTSDIPNSYIVGRISTPAKGISTINSITKIMHTYDSIAQKNGANIIRFLNVNYGRTSKEPDRATAVLYRVPDIRKYEKRIVWTSKRKLTWEDFKGKIPDTLLRNYNYSSYASIGIQHRSNAAFLVGSGNFFVLSTFDCSRSWYRPYAYFQTNFLEFQQGLFDLTELYARKMRQELASKNVKDKNTFTQNVDKTLSKQYKEAQTQFVQATKGGSDAEALKEWHEKIWAELAKM</sequence>
<dbReference type="AlphaFoldDB" id="A0A2W5GTM3"/>
<evidence type="ECO:0000313" key="2">
    <source>
        <dbReference type="Proteomes" id="UP000249645"/>
    </source>
</evidence>
<dbReference type="Proteomes" id="UP000249645">
    <property type="component" value="Unassembled WGS sequence"/>
</dbReference>
<comment type="caution">
    <text evidence="1">The sequence shown here is derived from an EMBL/GenBank/DDBJ whole genome shotgun (WGS) entry which is preliminary data.</text>
</comment>
<organism evidence="1 2">
    <name type="scientific">Pseudopedobacter saltans</name>
    <dbReference type="NCBI Taxonomy" id="151895"/>
    <lineage>
        <taxon>Bacteria</taxon>
        <taxon>Pseudomonadati</taxon>
        <taxon>Bacteroidota</taxon>
        <taxon>Sphingobacteriia</taxon>
        <taxon>Sphingobacteriales</taxon>
        <taxon>Sphingobacteriaceae</taxon>
        <taxon>Pseudopedobacter</taxon>
    </lineage>
</organism>
<reference evidence="1 2" key="1">
    <citation type="submission" date="2017-11" db="EMBL/GenBank/DDBJ databases">
        <title>Infants hospitalized years apart are colonized by the same room-sourced microbial strains.</title>
        <authorList>
            <person name="Brooks B."/>
            <person name="Olm M.R."/>
            <person name="Firek B.A."/>
            <person name="Baker R."/>
            <person name="Thomas B.C."/>
            <person name="Morowitz M.J."/>
            <person name="Banfield J.F."/>
        </authorList>
    </citation>
    <scope>NUCLEOTIDE SEQUENCE [LARGE SCALE GENOMIC DNA]</scope>
    <source>
        <strain evidence="1">S2_009_000_R2_76</strain>
    </source>
</reference>
<protein>
    <submittedName>
        <fullName evidence="1">Uncharacterized protein</fullName>
    </submittedName>
</protein>
<gene>
    <name evidence="1" type="ORF">DI598_13495</name>
</gene>